<proteinExistence type="inferred from homology"/>
<keyword evidence="6" id="KW-1185">Reference proteome</keyword>
<evidence type="ECO:0000313" key="5">
    <source>
        <dbReference type="EnsemblMetazoa" id="XP_019765898.1"/>
    </source>
</evidence>
<comment type="similarity">
    <text evidence="2 3">Belongs to the small heat shock protein (HSP20) family.</text>
</comment>
<dbReference type="KEGG" id="dpa:109541481"/>
<sequence length="192" mass="21631">MSFTSPMNVPLSPLVPPVLLNKMHEIQVGFVHPNAMGEQAVHFTMSQPFVGLHEVKVAKPLNMRSKDTFNASIDVLQFSPEEIMVKVTVDKMIIVEGKQEDKQDENGLISRHFVRKYFLPEQFDAEQIQSTLSDDGILNITAPKRLDIKEGEYKEIPITLVGAVKHVKGCGHYQAQPQECNHEKLLTQTNPN</sequence>
<dbReference type="Proteomes" id="UP000019118">
    <property type="component" value="Unassembled WGS sequence"/>
</dbReference>
<dbReference type="PROSITE" id="PS01031">
    <property type="entry name" value="SHSP"/>
    <property type="match status" value="1"/>
</dbReference>
<evidence type="ECO:0000256" key="2">
    <source>
        <dbReference type="PROSITE-ProRule" id="PRU00285"/>
    </source>
</evidence>
<dbReference type="GO" id="GO:0009408">
    <property type="term" value="P:response to heat"/>
    <property type="evidence" value="ECO:0007669"/>
    <property type="project" value="TreeGrafter"/>
</dbReference>
<dbReference type="GO" id="GO:0042026">
    <property type="term" value="P:protein refolding"/>
    <property type="evidence" value="ECO:0007669"/>
    <property type="project" value="TreeGrafter"/>
</dbReference>
<reference evidence="6" key="1">
    <citation type="journal article" date="2013" name="Genome Biol.">
        <title>Draft genome of the mountain pine beetle, Dendroctonus ponderosae Hopkins, a major forest pest.</title>
        <authorList>
            <person name="Keeling C.I."/>
            <person name="Yuen M.M."/>
            <person name="Liao N.Y."/>
            <person name="Docking T.R."/>
            <person name="Chan S.K."/>
            <person name="Taylor G.A."/>
            <person name="Palmquist D.L."/>
            <person name="Jackman S.D."/>
            <person name="Nguyen A."/>
            <person name="Li M."/>
            <person name="Henderson H."/>
            <person name="Janes J.K."/>
            <person name="Zhao Y."/>
            <person name="Pandoh P."/>
            <person name="Moore R."/>
            <person name="Sperling F.A."/>
            <person name="Huber D.P."/>
            <person name="Birol I."/>
            <person name="Jones S.J."/>
            <person name="Bohlmann J."/>
        </authorList>
    </citation>
    <scope>NUCLEOTIDE SEQUENCE</scope>
</reference>
<dbReference type="InterPro" id="IPR008978">
    <property type="entry name" value="HSP20-like_chaperone"/>
</dbReference>
<evidence type="ECO:0000256" key="1">
    <source>
        <dbReference type="ARBA" id="ARBA00023016"/>
    </source>
</evidence>
<dbReference type="GO" id="GO:0051082">
    <property type="term" value="F:unfolded protein binding"/>
    <property type="evidence" value="ECO:0007669"/>
    <property type="project" value="TreeGrafter"/>
</dbReference>
<protein>
    <recommendedName>
        <fullName evidence="4">SHSP domain-containing protein</fullName>
    </recommendedName>
</protein>
<accession>A0AAR5PY27</accession>
<reference evidence="5" key="2">
    <citation type="submission" date="2024-08" db="UniProtKB">
        <authorList>
            <consortium name="EnsemblMetazoa"/>
        </authorList>
    </citation>
    <scope>IDENTIFICATION</scope>
</reference>
<keyword evidence="1" id="KW-0346">Stress response</keyword>
<dbReference type="GO" id="GO:0005634">
    <property type="term" value="C:nucleus"/>
    <property type="evidence" value="ECO:0007669"/>
    <property type="project" value="TreeGrafter"/>
</dbReference>
<dbReference type="PANTHER" id="PTHR45640">
    <property type="entry name" value="HEAT SHOCK PROTEIN HSP-12.2-RELATED"/>
    <property type="match status" value="1"/>
</dbReference>
<dbReference type="AlphaFoldDB" id="A0AAR5PY27"/>
<dbReference type="CDD" id="cd06526">
    <property type="entry name" value="metazoan_ACD"/>
    <property type="match status" value="1"/>
</dbReference>
<evidence type="ECO:0000256" key="3">
    <source>
        <dbReference type="RuleBase" id="RU003616"/>
    </source>
</evidence>
<dbReference type="Gene3D" id="2.60.40.790">
    <property type="match status" value="1"/>
</dbReference>
<dbReference type="GeneID" id="109541481"/>
<dbReference type="InterPro" id="IPR001436">
    <property type="entry name" value="Alpha-crystallin/sHSP_animal"/>
</dbReference>
<dbReference type="EnsemblMetazoa" id="XM_019910339.1">
    <property type="protein sequence ID" value="XP_019765898.1"/>
    <property type="gene ID" value="LOC109541481"/>
</dbReference>
<evidence type="ECO:0000313" key="6">
    <source>
        <dbReference type="Proteomes" id="UP000019118"/>
    </source>
</evidence>
<dbReference type="GO" id="GO:0005737">
    <property type="term" value="C:cytoplasm"/>
    <property type="evidence" value="ECO:0007669"/>
    <property type="project" value="TreeGrafter"/>
</dbReference>
<evidence type="ECO:0000259" key="4">
    <source>
        <dbReference type="PROSITE" id="PS01031"/>
    </source>
</evidence>
<dbReference type="InterPro" id="IPR002068">
    <property type="entry name" value="A-crystallin/Hsp20_dom"/>
</dbReference>
<dbReference type="SUPFAM" id="SSF49764">
    <property type="entry name" value="HSP20-like chaperones"/>
    <property type="match status" value="1"/>
</dbReference>
<dbReference type="RefSeq" id="XP_019765898.1">
    <property type="nucleotide sequence ID" value="XM_019910339.2"/>
</dbReference>
<organism evidence="5 6">
    <name type="scientific">Dendroctonus ponderosae</name>
    <name type="common">Mountain pine beetle</name>
    <dbReference type="NCBI Taxonomy" id="77166"/>
    <lineage>
        <taxon>Eukaryota</taxon>
        <taxon>Metazoa</taxon>
        <taxon>Ecdysozoa</taxon>
        <taxon>Arthropoda</taxon>
        <taxon>Hexapoda</taxon>
        <taxon>Insecta</taxon>
        <taxon>Pterygota</taxon>
        <taxon>Neoptera</taxon>
        <taxon>Endopterygota</taxon>
        <taxon>Coleoptera</taxon>
        <taxon>Polyphaga</taxon>
        <taxon>Cucujiformia</taxon>
        <taxon>Curculionidae</taxon>
        <taxon>Scolytinae</taxon>
        <taxon>Dendroctonus</taxon>
    </lineage>
</organism>
<dbReference type="PANTHER" id="PTHR45640:SF13">
    <property type="entry name" value="HEAT SHOCK PROTEIN 22-RELATED"/>
    <property type="match status" value="1"/>
</dbReference>
<dbReference type="Pfam" id="PF00011">
    <property type="entry name" value="HSP20"/>
    <property type="match status" value="1"/>
</dbReference>
<name>A0AAR5PY27_DENPD</name>
<dbReference type="PRINTS" id="PR00299">
    <property type="entry name" value="ACRYSTALLIN"/>
</dbReference>
<feature type="domain" description="SHSP" evidence="4">
    <location>
        <begin position="51"/>
        <end position="159"/>
    </location>
</feature>